<evidence type="ECO:0000256" key="6">
    <source>
        <dbReference type="PROSITE-ProRule" id="PRU10007"/>
    </source>
</evidence>
<keyword evidence="10" id="KW-1185">Reference proteome</keyword>
<evidence type="ECO:0000256" key="2">
    <source>
        <dbReference type="ARBA" id="ARBA00023002"/>
    </source>
</evidence>
<feature type="active site" evidence="6">
    <location>
        <position position="249"/>
    </location>
</feature>
<dbReference type="FunFam" id="3.40.605.10:FF:000007">
    <property type="entry name" value="NAD/NADP-dependent betaine aldehyde dehydrogenase"/>
    <property type="match status" value="1"/>
</dbReference>
<organism evidence="9 10">
    <name type="scientific">Aminobacter aganoensis</name>
    <dbReference type="NCBI Taxonomy" id="83264"/>
    <lineage>
        <taxon>Bacteria</taxon>
        <taxon>Pseudomonadati</taxon>
        <taxon>Pseudomonadota</taxon>
        <taxon>Alphaproteobacteria</taxon>
        <taxon>Hyphomicrobiales</taxon>
        <taxon>Phyllobacteriaceae</taxon>
        <taxon>Aminobacter</taxon>
    </lineage>
</organism>
<dbReference type="PANTHER" id="PTHR42804:SF1">
    <property type="entry name" value="ALDEHYDE DEHYDROGENASE-RELATED"/>
    <property type="match status" value="1"/>
</dbReference>
<sequence>MLRKTDFFIDGKWVAPTVAKELEVINPADEQPFAVISLGSSADVDKAVAAAQRAFPAWSATSREERIALLEKLLAAYKRRVRDMAQAISREMGAPIKLALESQAASGSGHIRSFIEVLKGFEFEEPLNEKNPQERIVREPIGVCGLITPWNWPMNQVALKVVPALAAGCTVVLKPSEIAPMSSIVFVEMMEEAGFPAGVFNMVNGDGPTVGEAMSRHPGIDMMSFTGSTRAGVAVTKAASETVKRVALELGGKSPNIVFDDADLTDAVTRGLAHCFENTGQSCNAPTRMLVQRPVYDKAVDIAAKYAATVKIGNPAEDGDHIGPLSSDVQFDKVQGMIDAGIKEGARVVAGGPGRPEGFNRGYYVRPTVFADANNDMRIAREEIFGPVVAMIPFDTEEEAIAIANDTPYGLSAYVQTGDKARAQRVARKLRAGMVQINGTSRPYGSPFGGYKQSGLGREGGKWGIEDFLEVKAISGFEEGLG</sequence>
<evidence type="ECO:0000313" key="9">
    <source>
        <dbReference type="EMBL" id="MBB6356817.1"/>
    </source>
</evidence>
<dbReference type="EMBL" id="JACHOU010000017">
    <property type="protein sequence ID" value="MBB6356817.1"/>
    <property type="molecule type" value="Genomic_DNA"/>
</dbReference>
<name>A0A7X0KN55_9HYPH</name>
<dbReference type="InterPro" id="IPR029510">
    <property type="entry name" value="Ald_DH_CS_GLU"/>
</dbReference>
<dbReference type="RefSeq" id="WP_184701315.1">
    <property type="nucleotide sequence ID" value="NZ_BAABEG010000001.1"/>
</dbReference>
<dbReference type="AlphaFoldDB" id="A0A7X0KN55"/>
<proteinExistence type="inferred from homology"/>
<evidence type="ECO:0000256" key="3">
    <source>
        <dbReference type="ARBA" id="ARBA00023097"/>
    </source>
</evidence>
<evidence type="ECO:0000256" key="5">
    <source>
        <dbReference type="ARBA" id="ARBA00049194"/>
    </source>
</evidence>
<evidence type="ECO:0000256" key="1">
    <source>
        <dbReference type="ARBA" id="ARBA00009986"/>
    </source>
</evidence>
<evidence type="ECO:0000259" key="8">
    <source>
        <dbReference type="Pfam" id="PF00171"/>
    </source>
</evidence>
<dbReference type="EC" id="1.2.1.3" evidence="4"/>
<dbReference type="PROSITE" id="PS00687">
    <property type="entry name" value="ALDEHYDE_DEHYDR_GLU"/>
    <property type="match status" value="1"/>
</dbReference>
<dbReference type="Gene3D" id="3.40.309.10">
    <property type="entry name" value="Aldehyde Dehydrogenase, Chain A, domain 2"/>
    <property type="match status" value="1"/>
</dbReference>
<dbReference type="GO" id="GO:0004029">
    <property type="term" value="F:aldehyde dehydrogenase (NAD+) activity"/>
    <property type="evidence" value="ECO:0007669"/>
    <property type="project" value="UniProtKB-EC"/>
</dbReference>
<gene>
    <name evidence="9" type="ORF">GGR00_004635</name>
</gene>
<accession>A0A7X0KN55</accession>
<dbReference type="InterPro" id="IPR015590">
    <property type="entry name" value="Aldehyde_DH_dom"/>
</dbReference>
<dbReference type="Gene3D" id="3.40.605.10">
    <property type="entry name" value="Aldehyde Dehydrogenase, Chain A, domain 1"/>
    <property type="match status" value="1"/>
</dbReference>
<dbReference type="PROSITE" id="PS00070">
    <property type="entry name" value="ALDEHYDE_DEHYDR_CYS"/>
    <property type="match status" value="1"/>
</dbReference>
<comment type="catalytic activity">
    <reaction evidence="5">
        <text>an aldehyde + NAD(+) + H2O = a carboxylate + NADH + 2 H(+)</text>
        <dbReference type="Rhea" id="RHEA:16185"/>
        <dbReference type="ChEBI" id="CHEBI:15377"/>
        <dbReference type="ChEBI" id="CHEBI:15378"/>
        <dbReference type="ChEBI" id="CHEBI:17478"/>
        <dbReference type="ChEBI" id="CHEBI:29067"/>
        <dbReference type="ChEBI" id="CHEBI:57540"/>
        <dbReference type="ChEBI" id="CHEBI:57945"/>
        <dbReference type="EC" id="1.2.1.3"/>
    </reaction>
</comment>
<evidence type="ECO:0000256" key="4">
    <source>
        <dbReference type="ARBA" id="ARBA00024226"/>
    </source>
</evidence>
<comment type="similarity">
    <text evidence="1 7">Belongs to the aldehyde dehydrogenase family.</text>
</comment>
<keyword evidence="3" id="KW-0558">Oxidation</keyword>
<dbReference type="FunFam" id="3.40.309.10:FF:000012">
    <property type="entry name" value="Betaine aldehyde dehydrogenase"/>
    <property type="match status" value="1"/>
</dbReference>
<dbReference type="InterPro" id="IPR016161">
    <property type="entry name" value="Ald_DH/histidinol_DH"/>
</dbReference>
<dbReference type="InterPro" id="IPR016162">
    <property type="entry name" value="Ald_DH_N"/>
</dbReference>
<feature type="domain" description="Aldehyde dehydrogenase" evidence="8">
    <location>
        <begin position="13"/>
        <end position="474"/>
    </location>
</feature>
<keyword evidence="2 7" id="KW-0560">Oxidoreductase</keyword>
<evidence type="ECO:0000313" key="10">
    <source>
        <dbReference type="Proteomes" id="UP000536262"/>
    </source>
</evidence>
<dbReference type="InterPro" id="IPR016163">
    <property type="entry name" value="Ald_DH_C"/>
</dbReference>
<protein>
    <recommendedName>
        <fullName evidence="4">aldehyde dehydrogenase (NAD(+))</fullName>
        <ecNumber evidence="4">1.2.1.3</ecNumber>
    </recommendedName>
</protein>
<dbReference type="InterPro" id="IPR016160">
    <property type="entry name" value="Ald_DH_CS_CYS"/>
</dbReference>
<dbReference type="PANTHER" id="PTHR42804">
    <property type="entry name" value="ALDEHYDE DEHYDROGENASE"/>
    <property type="match status" value="1"/>
</dbReference>
<comment type="caution">
    <text evidence="9">The sequence shown here is derived from an EMBL/GenBank/DDBJ whole genome shotgun (WGS) entry which is preliminary data.</text>
</comment>
<evidence type="ECO:0000256" key="7">
    <source>
        <dbReference type="RuleBase" id="RU003345"/>
    </source>
</evidence>
<dbReference type="CDD" id="cd07138">
    <property type="entry name" value="ALDH_CddD_SSP0762"/>
    <property type="match status" value="1"/>
</dbReference>
<dbReference type="SUPFAM" id="SSF53720">
    <property type="entry name" value="ALDH-like"/>
    <property type="match status" value="1"/>
</dbReference>
<reference evidence="9 10" key="1">
    <citation type="submission" date="2020-08" db="EMBL/GenBank/DDBJ databases">
        <title>Genomic Encyclopedia of Type Strains, Phase IV (KMG-IV): sequencing the most valuable type-strain genomes for metagenomic binning, comparative biology and taxonomic classification.</title>
        <authorList>
            <person name="Goeker M."/>
        </authorList>
    </citation>
    <scope>NUCLEOTIDE SEQUENCE [LARGE SCALE GENOMIC DNA]</scope>
    <source>
        <strain evidence="9 10">DSM 7051</strain>
    </source>
</reference>
<dbReference type="Proteomes" id="UP000536262">
    <property type="component" value="Unassembled WGS sequence"/>
</dbReference>
<dbReference type="Pfam" id="PF00171">
    <property type="entry name" value="Aldedh"/>
    <property type="match status" value="1"/>
</dbReference>